<accession>A0A3P8SJF5</accession>
<dbReference type="GO" id="GO:0005525">
    <property type="term" value="F:GTP binding"/>
    <property type="evidence" value="ECO:0007669"/>
    <property type="project" value="UniProtKB-KW"/>
</dbReference>
<evidence type="ECO:0000313" key="5">
    <source>
        <dbReference type="Ensembl" id="ENSAPEP00000012084.1"/>
    </source>
</evidence>
<dbReference type="STRING" id="161767.ENSAPEP00000012084"/>
<dbReference type="PROSITE" id="PS51720">
    <property type="entry name" value="G_AIG1"/>
    <property type="match status" value="2"/>
</dbReference>
<dbReference type="GeneTree" id="ENSGT01140000282522"/>
<comment type="similarity">
    <text evidence="1">Belongs to the TRAFAC class TrmE-Era-EngA-EngB-Septin-like GTPase superfamily. AIG1/Toc34/Toc159-like paraseptin GTPase family. IAN subfamily.</text>
</comment>
<dbReference type="InterPro" id="IPR045058">
    <property type="entry name" value="GIMA/IAN/Toc"/>
</dbReference>
<sequence length="909" mass="103407">MEMQTRKNRRGRPEHYVSGRHLNLNDLKQEARHLRNQYLNNVIPNSPKPEFHVTRLKHDTDQDGLSGIRKDEGFRVPHKVLNDPHAGVLLWWSLAVDHEEVKSAETRLLQQKFSNLTEDEATMHPSFLYKFTSSPAFSEKSRLGSYRFTFNLKDVLEAYSLQFCSGDQPIMRVYETVLHRQEVQHTVLVHSPANQELFSKYYPLLVDDPNAVCVYKDDHFIWRPYAMSETHWYELVERPGENQMDAHEWNKKRFYIWDHVTIALHVDKQVLKFDANQLRKNLTFCLQGEPAIGTFDSFEDAENQVKYLWPDCDSPLDKECSLKQRFTDLRLVLVGRTGSGKSSSGNIILARDAFSTGAAAAGNVQCCLQMEKVFDWEVTVVDTPGLSEKLEIQTEILKCIAMSAPGPHAFLLVIKVGPQINEEQDAVRQMEVIFGKNVWSHTFVVLTYNDQRKTDVQILEKNKIELKKILPGSVKDRCYVLNNNQQVWDLLDEVAKMAVANNVYSCKDTVIQDLRLVLVGRTGSGKSSSGNIILGRDAFSTGGAAASSSSGNVQCCLQMEKVFDWEVTVVDTPGLSENLEIQMEILKCIAMSAPGPHAFLLVIKVGPQINEEQDAVRQMEVIFGKNVWSHTFVVLTYNDQPKIDVQILEKNKTELKKILPGRVEDRCYVLNNNQQVWDLLDEVAKMAVANNVYSCKDRVVQDLRLVFVGRTGSGKSSSGNIILGRDVFSTGGAAASSSSGNAQCCLQTKKVFHWKVTVVETPGLSETPEVKTEIRRCVDMLAPGPHAFLLVIKVGPQMDEEQDTMRQMEEIFGENVWWFTFVVLIYDDQSETDIELQVVVTEDELKKILPQRVGDRYYNHSINSWNSLQDYYLLREVEKMVVANRGKFYSVQDSAKKRKITDVDDVKID</sequence>
<protein>
    <recommendedName>
        <fullName evidence="4">AIG1-type G domain-containing protein</fullName>
    </recommendedName>
</protein>
<organism evidence="5 6">
    <name type="scientific">Amphiprion percula</name>
    <name type="common">Orange clownfish</name>
    <name type="synonym">Lutjanus percula</name>
    <dbReference type="NCBI Taxonomy" id="161767"/>
    <lineage>
        <taxon>Eukaryota</taxon>
        <taxon>Metazoa</taxon>
        <taxon>Chordata</taxon>
        <taxon>Craniata</taxon>
        <taxon>Vertebrata</taxon>
        <taxon>Euteleostomi</taxon>
        <taxon>Actinopterygii</taxon>
        <taxon>Neopterygii</taxon>
        <taxon>Teleostei</taxon>
        <taxon>Neoteleostei</taxon>
        <taxon>Acanthomorphata</taxon>
        <taxon>Ovalentaria</taxon>
        <taxon>Pomacentridae</taxon>
        <taxon>Amphiprion</taxon>
    </lineage>
</organism>
<proteinExistence type="inferred from homology"/>
<dbReference type="AlphaFoldDB" id="A0A3P8SJF5"/>
<evidence type="ECO:0000256" key="1">
    <source>
        <dbReference type="ARBA" id="ARBA00008535"/>
    </source>
</evidence>
<feature type="domain" description="AIG1-type G" evidence="4">
    <location>
        <begin position="326"/>
        <end position="515"/>
    </location>
</feature>
<reference evidence="5" key="3">
    <citation type="submission" date="2025-09" db="UniProtKB">
        <authorList>
            <consortium name="Ensembl"/>
        </authorList>
    </citation>
    <scope>IDENTIFICATION</scope>
</reference>
<dbReference type="Gene3D" id="3.40.50.300">
    <property type="entry name" value="P-loop containing nucleotide triphosphate hydrolases"/>
    <property type="match status" value="3"/>
</dbReference>
<reference evidence="5 6" key="1">
    <citation type="submission" date="2018-03" db="EMBL/GenBank/DDBJ databases">
        <title>Finding Nemo's genes: A chromosome-scale reference assembly of the genome of the orange clownfish Amphiprion percula.</title>
        <authorList>
            <person name="Lehmann R."/>
        </authorList>
    </citation>
    <scope>NUCLEOTIDE SEQUENCE</scope>
</reference>
<evidence type="ECO:0000259" key="4">
    <source>
        <dbReference type="PROSITE" id="PS51720"/>
    </source>
</evidence>
<feature type="domain" description="AIG1-type G" evidence="4">
    <location>
        <begin position="700"/>
        <end position="898"/>
    </location>
</feature>
<keyword evidence="6" id="KW-1185">Reference proteome</keyword>
<dbReference type="Proteomes" id="UP000265080">
    <property type="component" value="Chromosome 15"/>
</dbReference>
<dbReference type="Ensembl" id="ENSAPET00000012409.1">
    <property type="protein sequence ID" value="ENSAPEP00000012084.1"/>
    <property type="gene ID" value="ENSAPEG00000008638.1"/>
</dbReference>
<evidence type="ECO:0000256" key="2">
    <source>
        <dbReference type="ARBA" id="ARBA00022741"/>
    </source>
</evidence>
<dbReference type="SUPFAM" id="SSF52540">
    <property type="entry name" value="P-loop containing nucleoside triphosphate hydrolases"/>
    <property type="match status" value="3"/>
</dbReference>
<evidence type="ECO:0000256" key="3">
    <source>
        <dbReference type="ARBA" id="ARBA00023134"/>
    </source>
</evidence>
<dbReference type="Pfam" id="PF04548">
    <property type="entry name" value="AIG1"/>
    <property type="match status" value="3"/>
</dbReference>
<dbReference type="PANTHER" id="PTHR10903:SF170">
    <property type="entry name" value="GTPASE IMAP FAMILY MEMBER 7"/>
    <property type="match status" value="1"/>
</dbReference>
<dbReference type="PANTHER" id="PTHR10903">
    <property type="entry name" value="GTPASE, IMAP FAMILY MEMBER-RELATED"/>
    <property type="match status" value="1"/>
</dbReference>
<dbReference type="OMA" id="QREIGAC"/>
<reference evidence="5" key="2">
    <citation type="submission" date="2025-08" db="UniProtKB">
        <authorList>
            <consortium name="Ensembl"/>
        </authorList>
    </citation>
    <scope>IDENTIFICATION</scope>
</reference>
<evidence type="ECO:0000313" key="6">
    <source>
        <dbReference type="Proteomes" id="UP000265080"/>
    </source>
</evidence>
<dbReference type="InterPro" id="IPR027417">
    <property type="entry name" value="P-loop_NTPase"/>
</dbReference>
<keyword evidence="3" id="KW-0342">GTP-binding</keyword>
<name>A0A3P8SJF5_AMPPE</name>
<keyword evidence="2" id="KW-0547">Nucleotide-binding</keyword>
<dbReference type="InterPro" id="IPR006703">
    <property type="entry name" value="G_AIG1"/>
</dbReference>